<keyword evidence="3" id="KW-1185">Reference proteome</keyword>
<gene>
    <name evidence="2" type="ORF">D3Y57_00885</name>
</gene>
<name>A0A494TFU7_SPHPE</name>
<keyword evidence="2" id="KW-0614">Plasmid</keyword>
<sequence>MPRAATRADDLASIERRREALRAELTALDERAKAIETAAKDAGRPVLMAALERIQVGAIDKADARAIASAIAVHGGSAVAKHLASLA</sequence>
<organism evidence="2 3">
    <name type="scientific">Sphingomonas paeninsulae</name>
    <dbReference type="NCBI Taxonomy" id="2319844"/>
    <lineage>
        <taxon>Bacteria</taxon>
        <taxon>Pseudomonadati</taxon>
        <taxon>Pseudomonadota</taxon>
        <taxon>Alphaproteobacteria</taxon>
        <taxon>Sphingomonadales</taxon>
        <taxon>Sphingomonadaceae</taxon>
        <taxon>Sphingomonas</taxon>
    </lineage>
</organism>
<evidence type="ECO:0000313" key="2">
    <source>
        <dbReference type="EMBL" id="AYJ84746.1"/>
    </source>
</evidence>
<keyword evidence="1" id="KW-0175">Coiled coil</keyword>
<dbReference type="Proteomes" id="UP000276254">
    <property type="component" value="Plasmid unnamed2"/>
</dbReference>
<reference evidence="2 3" key="1">
    <citation type="submission" date="2018-09" db="EMBL/GenBank/DDBJ databases">
        <title>Sphingomonas peninsula sp. nov., isolated from fildes peninsula, Antarctic soil.</title>
        <authorList>
            <person name="Yingchao G."/>
        </authorList>
    </citation>
    <scope>NUCLEOTIDE SEQUENCE [LARGE SCALE GENOMIC DNA]</scope>
    <source>
        <strain evidence="2 3">YZ-8</strain>
        <plasmid evidence="2 3">unnamed2</plasmid>
    </source>
</reference>
<dbReference type="RefSeq" id="WP_121150623.1">
    <property type="nucleotide sequence ID" value="NZ_CP032827.1"/>
</dbReference>
<proteinExistence type="predicted"/>
<dbReference type="GeneID" id="39491055"/>
<evidence type="ECO:0000256" key="1">
    <source>
        <dbReference type="SAM" id="Coils"/>
    </source>
</evidence>
<evidence type="ECO:0000313" key="3">
    <source>
        <dbReference type="Proteomes" id="UP000276254"/>
    </source>
</evidence>
<geneLocation type="plasmid" evidence="2">
    <name>unnamed2</name>
</geneLocation>
<dbReference type="AlphaFoldDB" id="A0A494TFU7"/>
<protein>
    <submittedName>
        <fullName evidence="2">Uncharacterized protein</fullName>
    </submittedName>
</protein>
<feature type="coiled-coil region" evidence="1">
    <location>
        <begin position="11"/>
        <end position="38"/>
    </location>
</feature>
<accession>A0A494TFU7</accession>
<dbReference type="KEGG" id="spha:D3Y57_00885"/>
<dbReference type="EMBL" id="CP032827">
    <property type="protein sequence ID" value="AYJ84746.1"/>
    <property type="molecule type" value="Genomic_DNA"/>
</dbReference>